<dbReference type="HOGENOM" id="CLU_1089815_0_0_1"/>
<dbReference type="RefSeq" id="XP_023093427.1">
    <property type="nucleotide sequence ID" value="XM_023232862.1"/>
</dbReference>
<evidence type="ECO:0000313" key="1">
    <source>
        <dbReference type="EMBL" id="BAE64778.1"/>
    </source>
</evidence>
<sequence length="255" mass="29162">MAYWEAMVAIVTTQSPRSLEYLIPFCKQENHDTLVYPNPWTGASTTIFIYAAEVSTLCRQNRLTKHLSTSLASTEVCENIFHEQLTKAGELEAKVLQYSPPVSGCIKDPDDRFTPVSHLQCLAQIYRFSVLVQLYLTFPDLLQKSNTTMSTLDTDLSNETSQRSLNEIIVGIEKAILSVHSSDFMILHWRSLVRQKLKVLHEFVRLDPVPRALQILEAVWLRADLCVSNRTNTSTQVFIHWLDVMNEERLESIFG</sequence>
<gene>
    <name evidence="1" type="ORF">AO090011000246</name>
</gene>
<dbReference type="InterPro" id="IPR021858">
    <property type="entry name" value="Fun_TF"/>
</dbReference>
<keyword evidence="2" id="KW-1185">Reference proteome</keyword>
<protein>
    <submittedName>
        <fullName evidence="1">DNA, SC011</fullName>
    </submittedName>
</protein>
<dbReference type="OMA" id="NPSETKH"/>
<dbReference type="KEGG" id="aor:AO090011000246"/>
<proteinExistence type="predicted"/>
<accession>Q2U0Y7</accession>
<dbReference type="Pfam" id="PF11951">
    <property type="entry name" value="Fungal_trans_2"/>
    <property type="match status" value="1"/>
</dbReference>
<dbReference type="EMBL" id="AP007171">
    <property type="protein sequence ID" value="BAE64778.1"/>
    <property type="molecule type" value="Genomic_DNA"/>
</dbReference>
<dbReference type="Proteomes" id="UP000006564">
    <property type="component" value="Chromosome 7"/>
</dbReference>
<name>Q2U0Y7_ASPOR</name>
<dbReference type="GeneID" id="5998014"/>
<evidence type="ECO:0000313" key="2">
    <source>
        <dbReference type="Proteomes" id="UP000006564"/>
    </source>
</evidence>
<reference evidence="1 2" key="1">
    <citation type="journal article" date="2005" name="Nature">
        <title>Genome sequencing and analysis of Aspergillus oryzae.</title>
        <authorList>
            <person name="Machida M."/>
            <person name="Asai K."/>
            <person name="Sano M."/>
            <person name="Tanaka T."/>
            <person name="Kumagai T."/>
            <person name="Terai G."/>
            <person name="Kusumoto K."/>
            <person name="Arima T."/>
            <person name="Akita O."/>
            <person name="Kashiwagi Y."/>
            <person name="Abe K."/>
            <person name="Gomi K."/>
            <person name="Horiuchi H."/>
            <person name="Kitamoto K."/>
            <person name="Kobayashi T."/>
            <person name="Takeuchi M."/>
            <person name="Denning D.W."/>
            <person name="Galagan J.E."/>
            <person name="Nierman W.C."/>
            <person name="Yu J."/>
            <person name="Archer D.B."/>
            <person name="Bennett J.W."/>
            <person name="Bhatnagar D."/>
            <person name="Cleveland T.E."/>
            <person name="Fedorova N.D."/>
            <person name="Gotoh O."/>
            <person name="Horikawa H."/>
            <person name="Hosoyama A."/>
            <person name="Ichinomiya M."/>
            <person name="Igarashi R."/>
            <person name="Iwashita K."/>
            <person name="Juvvadi P.R."/>
            <person name="Kato M."/>
            <person name="Kato Y."/>
            <person name="Kin T."/>
            <person name="Kokubun A."/>
            <person name="Maeda H."/>
            <person name="Maeyama N."/>
            <person name="Maruyama J."/>
            <person name="Nagasaki H."/>
            <person name="Nakajima T."/>
            <person name="Oda K."/>
            <person name="Okada K."/>
            <person name="Paulsen I."/>
            <person name="Sakamoto K."/>
            <person name="Sawano T."/>
            <person name="Takahashi M."/>
            <person name="Takase K."/>
            <person name="Terabayashi Y."/>
            <person name="Wortman J."/>
            <person name="Yamada O."/>
            <person name="Yamagata Y."/>
            <person name="Anazawa H."/>
            <person name="Hata Y."/>
            <person name="Koide Y."/>
            <person name="Komori T."/>
            <person name="Koyama Y."/>
            <person name="Minetoki T."/>
            <person name="Suharnan S."/>
            <person name="Tanaka A."/>
            <person name="Isono K."/>
            <person name="Kuhara S."/>
            <person name="Ogasawara N."/>
            <person name="Kikuchi H."/>
        </authorList>
    </citation>
    <scope>NUCLEOTIDE SEQUENCE [LARGE SCALE GENOMIC DNA]</scope>
    <source>
        <strain evidence="2">ATCC 42149 / RIB 40</strain>
    </source>
</reference>
<dbReference type="AlphaFoldDB" id="Q2U0Y7"/>
<organism evidence="1 2">
    <name type="scientific">Aspergillus oryzae (strain ATCC 42149 / RIB 40)</name>
    <name type="common">Yellow koji mold</name>
    <dbReference type="NCBI Taxonomy" id="510516"/>
    <lineage>
        <taxon>Eukaryota</taxon>
        <taxon>Fungi</taxon>
        <taxon>Dikarya</taxon>
        <taxon>Ascomycota</taxon>
        <taxon>Pezizomycotina</taxon>
        <taxon>Eurotiomycetes</taxon>
        <taxon>Eurotiomycetidae</taxon>
        <taxon>Eurotiales</taxon>
        <taxon>Aspergillaceae</taxon>
        <taxon>Aspergillus</taxon>
        <taxon>Aspergillus subgen. Circumdati</taxon>
    </lineage>
</organism>